<sequence length="73" mass="8030">MNPWFDSRFLAAIEDTRKNSRQPSVVLVSAEQTFTTNSVIPNDGFEQMARENYGASANPNTSIARAPVMGPRA</sequence>
<evidence type="ECO:0000313" key="2">
    <source>
        <dbReference type="EMBL" id="MBP1291278.1"/>
    </source>
</evidence>
<name>A0A8I2C202_BRAEL</name>
<dbReference type="RefSeq" id="WP_209944028.1">
    <property type="nucleotide sequence ID" value="NZ_JAFICZ010000001.1"/>
</dbReference>
<feature type="region of interest" description="Disordered" evidence="1">
    <location>
        <begin position="53"/>
        <end position="73"/>
    </location>
</feature>
<dbReference type="Proteomes" id="UP000673383">
    <property type="component" value="Unassembled WGS sequence"/>
</dbReference>
<comment type="caution">
    <text evidence="2">The sequence shown here is derived from an EMBL/GenBank/DDBJ whole genome shotgun (WGS) entry which is preliminary data.</text>
</comment>
<protein>
    <submittedName>
        <fullName evidence="2">Uncharacterized protein</fullName>
    </submittedName>
</protein>
<evidence type="ECO:0000313" key="3">
    <source>
        <dbReference type="Proteomes" id="UP000673383"/>
    </source>
</evidence>
<evidence type="ECO:0000256" key="1">
    <source>
        <dbReference type="SAM" id="MobiDB-lite"/>
    </source>
</evidence>
<proteinExistence type="predicted"/>
<dbReference type="EMBL" id="JAFICZ010000001">
    <property type="protein sequence ID" value="MBP1291278.1"/>
    <property type="molecule type" value="Genomic_DNA"/>
</dbReference>
<dbReference type="AlphaFoldDB" id="A0A8I2C202"/>
<organism evidence="2 3">
    <name type="scientific">Bradyrhizobium elkanii</name>
    <dbReference type="NCBI Taxonomy" id="29448"/>
    <lineage>
        <taxon>Bacteria</taxon>
        <taxon>Pseudomonadati</taxon>
        <taxon>Pseudomonadota</taxon>
        <taxon>Alphaproteobacteria</taxon>
        <taxon>Hyphomicrobiales</taxon>
        <taxon>Nitrobacteraceae</taxon>
        <taxon>Bradyrhizobium</taxon>
    </lineage>
</organism>
<gene>
    <name evidence="2" type="ORF">JOH49_001031</name>
</gene>
<accession>A0A8I2C202</accession>
<reference evidence="2" key="1">
    <citation type="submission" date="2021-02" db="EMBL/GenBank/DDBJ databases">
        <title>Genomic Encyclopedia of Type Strains, Phase IV (KMG-V): Genome sequencing to study the core and pangenomes of soil and plant-associated prokaryotes.</title>
        <authorList>
            <person name="Whitman W."/>
        </authorList>
    </citation>
    <scope>NUCLEOTIDE SEQUENCE</scope>
    <source>
        <strain evidence="2">USDA 406</strain>
    </source>
</reference>